<dbReference type="PROSITE" id="PS50011">
    <property type="entry name" value="PROTEIN_KINASE_DOM"/>
    <property type="match status" value="1"/>
</dbReference>
<evidence type="ECO:0000313" key="4">
    <source>
        <dbReference type="Proteomes" id="UP001043456"/>
    </source>
</evidence>
<keyword evidence="4" id="KW-1185">Reference proteome</keyword>
<feature type="domain" description="Protein kinase" evidence="2">
    <location>
        <begin position="87"/>
        <end position="337"/>
    </location>
</feature>
<dbReference type="GO" id="GO:0005524">
    <property type="term" value="F:ATP binding"/>
    <property type="evidence" value="ECO:0007669"/>
    <property type="project" value="InterPro"/>
</dbReference>
<evidence type="ECO:0000313" key="3">
    <source>
        <dbReference type="EMBL" id="GIJ88076.1"/>
    </source>
</evidence>
<reference evidence="3 4" key="1">
    <citation type="submission" date="2018-10" db="EMBL/GenBank/DDBJ databases">
        <title>Pan-genome distribution and transcriptional activeness of fungal secondary metabolism genes in Aspergillus section Fumigati.</title>
        <authorList>
            <person name="Takahashi H."/>
            <person name="Umemura M."/>
            <person name="Ninomiya A."/>
            <person name="Kusuya Y."/>
            <person name="Urayama S."/>
            <person name="Shimizu M."/>
            <person name="Watanabe A."/>
            <person name="Kamei K."/>
            <person name="Yaguchi T."/>
            <person name="Hagiwara D."/>
        </authorList>
    </citation>
    <scope>NUCLEOTIDE SEQUENCE [LARGE SCALE GENOMIC DNA]</scope>
    <source>
        <strain evidence="3 4">IFM 55266</strain>
    </source>
</reference>
<dbReference type="SUPFAM" id="SSF56112">
    <property type="entry name" value="Protein kinase-like (PK-like)"/>
    <property type="match status" value="1"/>
</dbReference>
<dbReference type="InterPro" id="IPR011009">
    <property type="entry name" value="Kinase-like_dom_sf"/>
</dbReference>
<dbReference type="EMBL" id="BHVY01000004">
    <property type="protein sequence ID" value="GIJ88076.1"/>
    <property type="molecule type" value="Genomic_DNA"/>
</dbReference>
<dbReference type="InterPro" id="IPR000719">
    <property type="entry name" value="Prot_kinase_dom"/>
</dbReference>
<evidence type="ECO:0000259" key="2">
    <source>
        <dbReference type="PROSITE" id="PS50011"/>
    </source>
</evidence>
<dbReference type="AlphaFoldDB" id="A0A9P3EU13"/>
<dbReference type="GO" id="GO:0004672">
    <property type="term" value="F:protein kinase activity"/>
    <property type="evidence" value="ECO:0007669"/>
    <property type="project" value="InterPro"/>
</dbReference>
<accession>A0A9P3EU13</accession>
<sequence length="337" mass="38558">MTFSQSDSPTFGPPSTELPKPPVPYTPGWGFTIKSHTASAPTPVVRDCCINSKEDRKERMHLSPIDRCLKHPPLPGKEGNDTVSLEVIDVLKGGDGHNAQVFTVRLLDFESTSQMLPPKGTRLVAKVYDPLYFNDGDGYLNPFLCMDRSYTHEANAYIALNEFQGQGIPRYYGSYSLSLSVDSVHTRTVRMILVEHIQGITMADAEPRKFPQAVRQSILKSIVDFESRIYEKDIWLIDLEQRNVIISAPESDQLRVVFIDFGDALFNRRRDDPIALESNNFLGQYISPLLRWKKTKAKKYAFLEWIDWDWDSWLNAEFAHTAASITPEMRERWSDDY</sequence>
<dbReference type="Proteomes" id="UP001043456">
    <property type="component" value="Unassembled WGS sequence"/>
</dbReference>
<protein>
    <recommendedName>
        <fullName evidence="2">Protein kinase domain-containing protein</fullName>
    </recommendedName>
</protein>
<evidence type="ECO:0000256" key="1">
    <source>
        <dbReference type="SAM" id="MobiDB-lite"/>
    </source>
</evidence>
<dbReference type="GeneID" id="67005603"/>
<gene>
    <name evidence="3" type="ORF">Asppvi_006992</name>
</gene>
<feature type="region of interest" description="Disordered" evidence="1">
    <location>
        <begin position="1"/>
        <end position="23"/>
    </location>
</feature>
<dbReference type="OrthoDB" id="4267316at2759"/>
<organism evidence="3 4">
    <name type="scientific">Aspergillus pseudoviridinutans</name>
    <dbReference type="NCBI Taxonomy" id="1517512"/>
    <lineage>
        <taxon>Eukaryota</taxon>
        <taxon>Fungi</taxon>
        <taxon>Dikarya</taxon>
        <taxon>Ascomycota</taxon>
        <taxon>Pezizomycotina</taxon>
        <taxon>Eurotiomycetes</taxon>
        <taxon>Eurotiomycetidae</taxon>
        <taxon>Eurotiales</taxon>
        <taxon>Aspergillaceae</taxon>
        <taxon>Aspergillus</taxon>
        <taxon>Aspergillus subgen. Fumigati</taxon>
    </lineage>
</organism>
<comment type="caution">
    <text evidence="3">The sequence shown here is derived from an EMBL/GenBank/DDBJ whole genome shotgun (WGS) entry which is preliminary data.</text>
</comment>
<dbReference type="RefSeq" id="XP_043158822.1">
    <property type="nucleotide sequence ID" value="XM_043302887.1"/>
</dbReference>
<name>A0A9P3EU13_9EURO</name>
<proteinExistence type="predicted"/>